<dbReference type="Gene3D" id="3.60.21.10">
    <property type="match status" value="1"/>
</dbReference>
<dbReference type="Pfam" id="PF09587">
    <property type="entry name" value="PGA_cap"/>
    <property type="match status" value="1"/>
</dbReference>
<evidence type="ECO:0000313" key="3">
    <source>
        <dbReference type="EMBL" id="MFC3929066.1"/>
    </source>
</evidence>
<comment type="similarity">
    <text evidence="1">Belongs to the CapA family.</text>
</comment>
<dbReference type="SMART" id="SM00854">
    <property type="entry name" value="PGA_cap"/>
    <property type="match status" value="1"/>
</dbReference>
<keyword evidence="3" id="KW-0378">Hydrolase</keyword>
<dbReference type="InterPro" id="IPR019079">
    <property type="entry name" value="Capsule_synth_CapA"/>
</dbReference>
<dbReference type="EC" id="3.1.-.-" evidence="3"/>
<evidence type="ECO:0000256" key="1">
    <source>
        <dbReference type="ARBA" id="ARBA00005662"/>
    </source>
</evidence>
<dbReference type="GO" id="GO:0016787">
    <property type="term" value="F:hydrolase activity"/>
    <property type="evidence" value="ECO:0007669"/>
    <property type="project" value="UniProtKB-KW"/>
</dbReference>
<reference evidence="4" key="1">
    <citation type="journal article" date="2019" name="Int. J. Syst. Evol. Microbiol.">
        <title>The Global Catalogue of Microorganisms (GCM) 10K type strain sequencing project: providing services to taxonomists for standard genome sequencing and annotation.</title>
        <authorList>
            <consortium name="The Broad Institute Genomics Platform"/>
            <consortium name="The Broad Institute Genome Sequencing Center for Infectious Disease"/>
            <person name="Wu L."/>
            <person name="Ma J."/>
        </authorList>
    </citation>
    <scope>NUCLEOTIDE SEQUENCE [LARGE SCALE GENOMIC DNA]</scope>
    <source>
        <strain evidence="4">CCUG 67170</strain>
    </source>
</reference>
<name>A0ABV8CYC7_9STRE</name>
<accession>A0ABV8CYC7</accession>
<dbReference type="CDD" id="cd07381">
    <property type="entry name" value="MPP_CapA"/>
    <property type="match status" value="1"/>
</dbReference>
<evidence type="ECO:0000313" key="4">
    <source>
        <dbReference type="Proteomes" id="UP001595807"/>
    </source>
</evidence>
<evidence type="ECO:0000259" key="2">
    <source>
        <dbReference type="SMART" id="SM00854"/>
    </source>
</evidence>
<dbReference type="InterPro" id="IPR029052">
    <property type="entry name" value="Metallo-depent_PP-like"/>
</dbReference>
<dbReference type="PANTHER" id="PTHR33393">
    <property type="entry name" value="POLYGLUTAMINE SYNTHESIS ACCESSORY PROTEIN RV0574C-RELATED"/>
    <property type="match status" value="1"/>
</dbReference>
<protein>
    <submittedName>
        <fullName evidence="3">CapA family protein</fullName>
        <ecNumber evidence="3">3.1.-.-</ecNumber>
    </submittedName>
</protein>
<dbReference type="RefSeq" id="WP_380428154.1">
    <property type="nucleotide sequence ID" value="NZ_JBHRZV010000053.1"/>
</dbReference>
<keyword evidence="4" id="KW-1185">Reference proteome</keyword>
<sequence>MKKVLYSLIAATVLLAGILVYGFVHDYLTYRPTKAIQSSTQTGTTSARIVANGDILLHDILYWSAKQEDGTYDFGPYFEYVQDWVGQADLAIGDFEGTISSEYPLSGYPIFNAPAEIATNLKDLGYDVMDLAHNHILDSGLSGAQNTVSTFENLGISTIGVAKQSRDTDDILIKEVNGIKIAILGYAYGYNGMESNLTAEEYSQYLYDLDETKMQAELVRAEEVADVTIVMPQMGVEYQLEPTEEQVTLYHKMIEWGADVVLGGHPHVAEPSEIVEKDGQRKLIIYSMGNFISNQRLETVDNIWTERGLLMDITFEKNGDMTVISQAKAHPTQVIAWGKGVYGEEGYEYLNYRVMVLEDFIEGGKYRQLIDDDMKTKVDTAYQEMTEFIHLNW</sequence>
<dbReference type="Proteomes" id="UP001595807">
    <property type="component" value="Unassembled WGS sequence"/>
</dbReference>
<dbReference type="PANTHER" id="PTHR33393:SF12">
    <property type="entry name" value="CAPSULE BIOSYNTHESIS PROTEIN CAPA"/>
    <property type="match status" value="1"/>
</dbReference>
<feature type="domain" description="Capsule synthesis protein CapA" evidence="2">
    <location>
        <begin position="48"/>
        <end position="295"/>
    </location>
</feature>
<comment type="caution">
    <text evidence="3">The sequence shown here is derived from an EMBL/GenBank/DDBJ whole genome shotgun (WGS) entry which is preliminary data.</text>
</comment>
<gene>
    <name evidence="3" type="ORF">ACFORF_10945</name>
</gene>
<proteinExistence type="inferred from homology"/>
<organism evidence="3 4">
    <name type="scientific">Streptococcus caprae</name>
    <dbReference type="NCBI Taxonomy" id="1640501"/>
    <lineage>
        <taxon>Bacteria</taxon>
        <taxon>Bacillati</taxon>
        <taxon>Bacillota</taxon>
        <taxon>Bacilli</taxon>
        <taxon>Lactobacillales</taxon>
        <taxon>Streptococcaceae</taxon>
        <taxon>Streptococcus</taxon>
    </lineage>
</organism>
<dbReference type="SUPFAM" id="SSF56300">
    <property type="entry name" value="Metallo-dependent phosphatases"/>
    <property type="match status" value="1"/>
</dbReference>
<dbReference type="EMBL" id="JBHRZV010000053">
    <property type="protein sequence ID" value="MFC3929066.1"/>
    <property type="molecule type" value="Genomic_DNA"/>
</dbReference>
<dbReference type="InterPro" id="IPR052169">
    <property type="entry name" value="CW_Biosynth-Accessory"/>
</dbReference>